<feature type="coiled-coil region" evidence="1">
    <location>
        <begin position="251"/>
        <end position="388"/>
    </location>
</feature>
<comment type="caution">
    <text evidence="3">The sequence shown here is derived from an EMBL/GenBank/DDBJ whole genome shotgun (WGS) entry which is preliminary data.</text>
</comment>
<protein>
    <submittedName>
        <fullName evidence="3">Uncharacterized protein</fullName>
    </submittedName>
</protein>
<keyword evidence="4" id="KW-1185">Reference proteome</keyword>
<reference evidence="3" key="1">
    <citation type="submission" date="2023-01" db="EMBL/GenBank/DDBJ databases">
        <title>Metagenome sequencing of chrysophaentin producing Chrysophaeum taylorii.</title>
        <authorList>
            <person name="Davison J."/>
            <person name="Bewley C."/>
        </authorList>
    </citation>
    <scope>NUCLEOTIDE SEQUENCE</scope>
    <source>
        <strain evidence="3">NIES-1699</strain>
    </source>
</reference>
<feature type="region of interest" description="Disordered" evidence="2">
    <location>
        <begin position="654"/>
        <end position="675"/>
    </location>
</feature>
<evidence type="ECO:0000256" key="1">
    <source>
        <dbReference type="SAM" id="Coils"/>
    </source>
</evidence>
<evidence type="ECO:0000313" key="3">
    <source>
        <dbReference type="EMBL" id="KAJ8600073.1"/>
    </source>
</evidence>
<keyword evidence="1" id="KW-0175">Coiled coil</keyword>
<proteinExistence type="predicted"/>
<dbReference type="Proteomes" id="UP001230188">
    <property type="component" value="Unassembled WGS sequence"/>
</dbReference>
<dbReference type="AlphaFoldDB" id="A0AAD7XI01"/>
<accession>A0AAD7XI01</accession>
<name>A0AAD7XI01_9STRA</name>
<feature type="region of interest" description="Disordered" evidence="2">
    <location>
        <begin position="433"/>
        <end position="465"/>
    </location>
</feature>
<evidence type="ECO:0000256" key="2">
    <source>
        <dbReference type="SAM" id="MobiDB-lite"/>
    </source>
</evidence>
<organism evidence="3 4">
    <name type="scientific">Chrysophaeum taylorii</name>
    <dbReference type="NCBI Taxonomy" id="2483200"/>
    <lineage>
        <taxon>Eukaryota</taxon>
        <taxon>Sar</taxon>
        <taxon>Stramenopiles</taxon>
        <taxon>Ochrophyta</taxon>
        <taxon>Pelagophyceae</taxon>
        <taxon>Pelagomonadales</taxon>
        <taxon>Pelagomonadaceae</taxon>
        <taxon>Chrysophaeum</taxon>
    </lineage>
</organism>
<sequence>MSSAAPPCRLVLAGEAHEVTSALDLRYDLYEKYDLAVRRGIGESELIGVCQGVKEETGFSHASPVPISAADEAAMRASEAAQQQAQNKTSFFPFMSSFMPSGQAPEKSRGVMAKGESAVADAVEARRVGWEQWLIRAYESVEVVEASEAFVDFVAAEETKNLSSEDATVARAARRRRLVAEAKATAEAKAREALKATLRQREGEVASEIGSLEVRAAQLSRGVAGLRTRRQALGDFVESRVSWRESRAERREASLAQRSRLREELASAEAASAAAAERACLARDRRDAEAASGAALREAAERACDEAAAAQRSAQEDAGVVEERAARCRGRLGQRAAEAEAATQEARRAADARRHLEQVELPRCEAERAAAATRRKDAEDALAALKRSAATRTGRLALELARRHDERDAVEQLARLLDLKDTADVDMRLNVPTTDSFVTDDDDDAQPEVTAQPHDPPPRDDKAPAANAFEHGAVHVLPAPPEAVGPDDAQGPCRRRLIDAYASASRAVELALDATRRTDAANTRDLESELEAARAAETALARVTAGALDRRDVLRESSRRANRSAASALAAKEAAQRDLDECVRLEQVARRALLEADAGLDAATKTARTVALETSTREKQLRHALDADAHVSARQLAAASSEADALALAEGRLLDDDDDDPKQESLANAVSPGPPDVLDLAKDELARVDKLIHTHELDKTKVRAEIAKLNAEWESESVAMRAKLHGAECQLRIFRDDAQAAMRMQRDLQDTVST</sequence>
<gene>
    <name evidence="3" type="ORF">CTAYLR_001879</name>
</gene>
<dbReference type="EMBL" id="JAQMWT010000531">
    <property type="protein sequence ID" value="KAJ8600073.1"/>
    <property type="molecule type" value="Genomic_DNA"/>
</dbReference>
<evidence type="ECO:0000313" key="4">
    <source>
        <dbReference type="Proteomes" id="UP001230188"/>
    </source>
</evidence>